<name>A0AC35TIC2_9BILA</name>
<proteinExistence type="predicted"/>
<organism evidence="1 2">
    <name type="scientific">Rhabditophanes sp. KR3021</name>
    <dbReference type="NCBI Taxonomy" id="114890"/>
    <lineage>
        <taxon>Eukaryota</taxon>
        <taxon>Metazoa</taxon>
        <taxon>Ecdysozoa</taxon>
        <taxon>Nematoda</taxon>
        <taxon>Chromadorea</taxon>
        <taxon>Rhabditida</taxon>
        <taxon>Tylenchina</taxon>
        <taxon>Panagrolaimomorpha</taxon>
        <taxon>Strongyloidoidea</taxon>
        <taxon>Alloionematidae</taxon>
        <taxon>Rhabditophanes</taxon>
    </lineage>
</organism>
<dbReference type="Proteomes" id="UP000095286">
    <property type="component" value="Unplaced"/>
</dbReference>
<sequence length="410" mass="47368">MDFTDCLKHCAGSGSSSINWHEEVVDKWTGQSVSAIPRYIAKKFPWFKLLMKRCKRFVKKESPNFYCISKYRNFMSVKCSEFLNEAAFQHKSIKSEKEFMESCRYIHYHQNCLSNSVKEYCPRGRKLFNTHTLRKYFLSFMVPDNDMRFDDQFLDNCNLKETDFDEVLIDEDQITSTTNSKLATPSPKHTTTRRSVFLSTESFELIPPNFVEHSPGSYYILTKRPPNHPTPNTLPPKEVNLPEDTPHNQVPTYQISDPITPIEYEIGAPATIINSPPLTTLPTQTEDTNLLPHNRPLLGGKVYIKKILHFGDLQKDNDFEMGEGERLVEFIDVKDNIVDIQNHLFEDEDYMEEEDDGLEGPQQIEPIIGSPYYFPFIVCVIVFVVGATLYILLLCLRTKCNKNVRCGVEL</sequence>
<protein>
    <submittedName>
        <fullName evidence="2">CPG4 domain-containing protein</fullName>
    </submittedName>
</protein>
<reference evidence="2" key="1">
    <citation type="submission" date="2016-11" db="UniProtKB">
        <authorList>
            <consortium name="WormBaseParasite"/>
        </authorList>
    </citation>
    <scope>IDENTIFICATION</scope>
    <source>
        <strain evidence="2">KR3021</strain>
    </source>
</reference>
<evidence type="ECO:0000313" key="2">
    <source>
        <dbReference type="WBParaSite" id="RSKR_0000086500.1"/>
    </source>
</evidence>
<dbReference type="WBParaSite" id="RSKR_0000086500.1">
    <property type="protein sequence ID" value="RSKR_0000086500.1"/>
    <property type="gene ID" value="RSKR_0000086500"/>
</dbReference>
<evidence type="ECO:0000313" key="1">
    <source>
        <dbReference type="Proteomes" id="UP000095286"/>
    </source>
</evidence>
<accession>A0AC35TIC2</accession>